<name>A0A9P7MZP7_9HYPO</name>
<feature type="region of interest" description="Disordered" evidence="1">
    <location>
        <begin position="646"/>
        <end position="672"/>
    </location>
</feature>
<keyword evidence="2" id="KW-1133">Transmembrane helix</keyword>
<keyword evidence="2" id="KW-0812">Transmembrane</keyword>
<gene>
    <name evidence="4" type="ORF">E4U56_003185</name>
</gene>
<organism evidence="4 5">
    <name type="scientific">Claviceps arundinis</name>
    <dbReference type="NCBI Taxonomy" id="1623583"/>
    <lineage>
        <taxon>Eukaryota</taxon>
        <taxon>Fungi</taxon>
        <taxon>Dikarya</taxon>
        <taxon>Ascomycota</taxon>
        <taxon>Pezizomycotina</taxon>
        <taxon>Sordariomycetes</taxon>
        <taxon>Hypocreomycetidae</taxon>
        <taxon>Hypocreales</taxon>
        <taxon>Clavicipitaceae</taxon>
        <taxon>Claviceps</taxon>
    </lineage>
</organism>
<dbReference type="AlphaFoldDB" id="A0A9P7MZP7"/>
<feature type="signal peptide" evidence="3">
    <location>
        <begin position="1"/>
        <end position="20"/>
    </location>
</feature>
<feature type="transmembrane region" description="Helical" evidence="2">
    <location>
        <begin position="309"/>
        <end position="329"/>
    </location>
</feature>
<evidence type="ECO:0000256" key="3">
    <source>
        <dbReference type="SAM" id="SignalP"/>
    </source>
</evidence>
<sequence length="784" mass="86258">MRFRAFVLSLSLFCAKASRAAYIQSRACLDHDAVPDPRHSGSGPFGLRASLAASSELHGLDRLELTFIGDPTRPVACEQAQRLNATSSVRISSLGSSSTFAGRLVSSDCAEMYSPLKPTPKPQSVRFEFAYDVAPARFLDTYWLTAELQDENGTMSCLNAYLTPDVGAAVSQSAIWIPVAIFAVVLLAGIWTEVRNLASSTGGESGRADERGPERRRSHIVRIGDCISYLQFIFFAGSLTLNEPGFLRPVVSKMSWSTLMLPAGLVAHKSHYSGVHDGIYEVNGTMSEGTKGLELATQVIGGTVTINTWLNIITLGALIFFLILGLMILERRLTRAHYLAPESKTSSAYGSQDDSTIHAAALATLRLFCSYLLFPLVAWSTYILTYAKGIPMYYTVAAVVMVICLATLVCFAMWRGSPHRMGYLLVESIHKKPQSASLQSRMQDVYATSVFVLLFLRGAAIGGLQMAGLVQLLVLLMTEAIQLAFFAFSYRQNPLISQTGRMPVPRTMALLLEVGFVPGLKADLSVRIILGFAVLFVHTCVLLSLFLLPAIRDIYILSTRSSTASASSYTQDDGDSNNTDPGLTPVSIVPFNRIFFLCFGFSFYKYTNYIKAMLTTMMTTTQVYNLRQIMMRPTRDLTPERHLTTPSVTLMQDPASSLSSTSSSSSRKSYFRTPRHNMSTDFLSRTSSSDPSTCLTRTNSSALVLSPTRSRVANRPATTSEDIFIPLPNNPSVDYSFREADLYYHQPRTKTFGEDKAAEGQGSGQGQTLKESLRRMTATFTWRK</sequence>
<dbReference type="Proteomes" id="UP000784919">
    <property type="component" value="Unassembled WGS sequence"/>
</dbReference>
<dbReference type="InterPro" id="IPR040241">
    <property type="entry name" value="TRP_Flc/Pkd2-like"/>
</dbReference>
<accession>A0A9P7MZP7</accession>
<feature type="transmembrane region" description="Helical" evidence="2">
    <location>
        <begin position="173"/>
        <end position="191"/>
    </location>
</feature>
<dbReference type="GO" id="GO:0055085">
    <property type="term" value="P:transmembrane transport"/>
    <property type="evidence" value="ECO:0007669"/>
    <property type="project" value="TreeGrafter"/>
</dbReference>
<protein>
    <recommendedName>
        <fullName evidence="6">TRP C-terminal domain-containing protein</fullName>
    </recommendedName>
</protein>
<dbReference type="PANTHER" id="PTHR31145">
    <property type="entry name" value="INTEGRAL MEMBRANE PROTEIN (AFU_ORTHOLOGUE AFUA_7G01610)"/>
    <property type="match status" value="1"/>
</dbReference>
<feature type="transmembrane region" description="Helical" evidence="2">
    <location>
        <begin position="393"/>
        <end position="414"/>
    </location>
</feature>
<feature type="chain" id="PRO_5040105930" description="TRP C-terminal domain-containing protein" evidence="3">
    <location>
        <begin position="21"/>
        <end position="784"/>
    </location>
</feature>
<comment type="caution">
    <text evidence="4">The sequence shown here is derived from an EMBL/GenBank/DDBJ whole genome shotgun (WGS) entry which is preliminary data.</text>
</comment>
<dbReference type="PANTHER" id="PTHR31145:SF8">
    <property type="entry name" value="INTEGRAL MEMBRANE PROTEIN (AFU_ORTHOLOGUE AFUA_2G17475)"/>
    <property type="match status" value="1"/>
</dbReference>
<evidence type="ECO:0000256" key="1">
    <source>
        <dbReference type="SAM" id="MobiDB-lite"/>
    </source>
</evidence>
<keyword evidence="2" id="KW-0472">Membrane</keyword>
<evidence type="ECO:0000256" key="2">
    <source>
        <dbReference type="SAM" id="Phobius"/>
    </source>
</evidence>
<dbReference type="OrthoDB" id="269822at2759"/>
<dbReference type="EMBL" id="SRPS01000021">
    <property type="protein sequence ID" value="KAG5975851.1"/>
    <property type="molecule type" value="Genomic_DNA"/>
</dbReference>
<feature type="transmembrane region" description="Helical" evidence="2">
    <location>
        <begin position="367"/>
        <end position="387"/>
    </location>
</feature>
<feature type="compositionally biased region" description="Low complexity" evidence="1">
    <location>
        <begin position="656"/>
        <end position="668"/>
    </location>
</feature>
<proteinExistence type="predicted"/>
<feature type="transmembrane region" description="Helical" evidence="2">
    <location>
        <begin position="526"/>
        <end position="551"/>
    </location>
</feature>
<evidence type="ECO:0000313" key="5">
    <source>
        <dbReference type="Proteomes" id="UP000784919"/>
    </source>
</evidence>
<evidence type="ECO:0008006" key="6">
    <source>
        <dbReference type="Google" id="ProtNLM"/>
    </source>
</evidence>
<keyword evidence="3" id="KW-0732">Signal</keyword>
<reference evidence="4" key="1">
    <citation type="journal article" date="2020" name="bioRxiv">
        <title>Whole genome comparisons of ergot fungi reveals the divergence and evolution of species within the genus Claviceps are the result of varying mechanisms driving genome evolution and host range expansion.</title>
        <authorList>
            <person name="Wyka S.A."/>
            <person name="Mondo S.J."/>
            <person name="Liu M."/>
            <person name="Dettman J."/>
            <person name="Nalam V."/>
            <person name="Broders K.D."/>
        </authorList>
    </citation>
    <scope>NUCLEOTIDE SEQUENCE</scope>
    <source>
        <strain evidence="4">CCC 1102</strain>
    </source>
</reference>
<evidence type="ECO:0000313" key="4">
    <source>
        <dbReference type="EMBL" id="KAG5975851.1"/>
    </source>
</evidence>
<dbReference type="GO" id="GO:0016020">
    <property type="term" value="C:membrane"/>
    <property type="evidence" value="ECO:0007669"/>
    <property type="project" value="TreeGrafter"/>
</dbReference>